<dbReference type="PANTHER" id="PTHR30329:SF21">
    <property type="entry name" value="LIPOPROTEIN YIAD-RELATED"/>
    <property type="match status" value="1"/>
</dbReference>
<dbReference type="Pfam" id="PF00691">
    <property type="entry name" value="OmpA"/>
    <property type="match status" value="1"/>
</dbReference>
<evidence type="ECO:0000313" key="5">
    <source>
        <dbReference type="EMBL" id="MPM39921.1"/>
    </source>
</evidence>
<keyword evidence="2" id="KW-0472">Membrane</keyword>
<comment type="caution">
    <text evidence="5">The sequence shown here is derived from an EMBL/GenBank/DDBJ whole genome shotgun (WGS) entry which is preliminary data.</text>
</comment>
<dbReference type="SUPFAM" id="SSF103088">
    <property type="entry name" value="OmpA-like"/>
    <property type="match status" value="1"/>
</dbReference>
<comment type="subcellular location">
    <subcellularLocation>
        <location evidence="1">Cell outer membrane</location>
    </subcellularLocation>
</comment>
<gene>
    <name evidence="5" type="ORF">SDC9_86557</name>
</gene>
<dbReference type="InterPro" id="IPR008969">
    <property type="entry name" value="CarboxyPept-like_regulatory"/>
</dbReference>
<evidence type="ECO:0000256" key="1">
    <source>
        <dbReference type="ARBA" id="ARBA00004442"/>
    </source>
</evidence>
<sequence length="279" mass="31807">MDFPLNSSMDDFGITFEKGKRRGFFSSNRNDARGHDHIYSFECSDVEIFVEGLTVDTEDNFIPNVKVSVVGDNGFRHEYITGQDGTYRFRADKGVNYLFMARAEGFLNRKKTLSTFVEEKDTVYFVDFEMIPYNRPVILENIFFDFDKAELRPESKEELDGLIGLLNDNPSITIELSAHTDRKGAEGYNQDLSLRRAQSVVRYLIGKGVDERRLSAAGFGKTQPKTVSATIAEKYGFLKEGDRLDEAFIEKLAPEQQEIADQINRRTEFRVTGSSFGLF</sequence>
<dbReference type="CDD" id="cd07185">
    <property type="entry name" value="OmpA_C-like"/>
    <property type="match status" value="1"/>
</dbReference>
<dbReference type="Gene3D" id="2.60.40.1120">
    <property type="entry name" value="Carboxypeptidase-like, regulatory domain"/>
    <property type="match status" value="1"/>
</dbReference>
<organism evidence="5">
    <name type="scientific">bioreactor metagenome</name>
    <dbReference type="NCBI Taxonomy" id="1076179"/>
    <lineage>
        <taxon>unclassified sequences</taxon>
        <taxon>metagenomes</taxon>
        <taxon>ecological metagenomes</taxon>
    </lineage>
</organism>
<accession>A0A644ZJ97</accession>
<protein>
    <recommendedName>
        <fullName evidence="4">OmpA-like domain-containing protein</fullName>
    </recommendedName>
</protein>
<proteinExistence type="predicted"/>
<dbReference type="InterPro" id="IPR006664">
    <property type="entry name" value="OMP_bac"/>
</dbReference>
<dbReference type="SUPFAM" id="SSF49464">
    <property type="entry name" value="Carboxypeptidase regulatory domain-like"/>
    <property type="match status" value="1"/>
</dbReference>
<dbReference type="PROSITE" id="PS51123">
    <property type="entry name" value="OMPA_2"/>
    <property type="match status" value="1"/>
</dbReference>
<dbReference type="AlphaFoldDB" id="A0A644ZJ97"/>
<dbReference type="PRINTS" id="PR01021">
    <property type="entry name" value="OMPADOMAIN"/>
</dbReference>
<evidence type="ECO:0000256" key="2">
    <source>
        <dbReference type="ARBA" id="ARBA00023136"/>
    </source>
</evidence>
<name>A0A644ZJ97_9ZZZZ</name>
<keyword evidence="3" id="KW-0998">Cell outer membrane</keyword>
<reference evidence="5" key="1">
    <citation type="submission" date="2019-08" db="EMBL/GenBank/DDBJ databases">
        <authorList>
            <person name="Kucharzyk K."/>
            <person name="Murdoch R.W."/>
            <person name="Higgins S."/>
            <person name="Loffler F."/>
        </authorList>
    </citation>
    <scope>NUCLEOTIDE SEQUENCE</scope>
</reference>
<dbReference type="InterPro" id="IPR006665">
    <property type="entry name" value="OmpA-like"/>
</dbReference>
<feature type="domain" description="OmpA-like" evidence="4">
    <location>
        <begin position="126"/>
        <end position="275"/>
    </location>
</feature>
<dbReference type="GO" id="GO:0009279">
    <property type="term" value="C:cell outer membrane"/>
    <property type="evidence" value="ECO:0007669"/>
    <property type="project" value="UniProtKB-SubCell"/>
</dbReference>
<dbReference type="PANTHER" id="PTHR30329">
    <property type="entry name" value="STATOR ELEMENT OF FLAGELLAR MOTOR COMPLEX"/>
    <property type="match status" value="1"/>
</dbReference>
<evidence type="ECO:0000259" key="4">
    <source>
        <dbReference type="PROSITE" id="PS51123"/>
    </source>
</evidence>
<evidence type="ECO:0000256" key="3">
    <source>
        <dbReference type="ARBA" id="ARBA00023237"/>
    </source>
</evidence>
<dbReference type="Pfam" id="PF13620">
    <property type="entry name" value="CarboxypepD_reg"/>
    <property type="match status" value="1"/>
</dbReference>
<dbReference type="Gene3D" id="3.30.1330.60">
    <property type="entry name" value="OmpA-like domain"/>
    <property type="match status" value="1"/>
</dbReference>
<dbReference type="EMBL" id="VSSQ01008812">
    <property type="protein sequence ID" value="MPM39921.1"/>
    <property type="molecule type" value="Genomic_DNA"/>
</dbReference>
<dbReference type="InterPro" id="IPR050330">
    <property type="entry name" value="Bact_OuterMem_StrucFunc"/>
</dbReference>
<dbReference type="InterPro" id="IPR036737">
    <property type="entry name" value="OmpA-like_sf"/>
</dbReference>